<feature type="transmembrane region" description="Helical" evidence="1">
    <location>
        <begin position="281"/>
        <end position="298"/>
    </location>
</feature>
<dbReference type="GO" id="GO:0009055">
    <property type="term" value="F:electron transfer activity"/>
    <property type="evidence" value="ECO:0007669"/>
    <property type="project" value="InterPro"/>
</dbReference>
<dbReference type="GO" id="GO:0020037">
    <property type="term" value="F:heme binding"/>
    <property type="evidence" value="ECO:0007669"/>
    <property type="project" value="InterPro"/>
</dbReference>
<protein>
    <recommendedName>
        <fullName evidence="2">Urate oxidase N-terminal domain-containing protein</fullName>
    </recommendedName>
</protein>
<reference evidence="3 4" key="1">
    <citation type="submission" date="2020-01" db="EMBL/GenBank/DDBJ databases">
        <title>Genomes of bacteria type strains.</title>
        <authorList>
            <person name="Chen J."/>
            <person name="Zhu S."/>
            <person name="Yang J."/>
        </authorList>
    </citation>
    <scope>NUCLEOTIDE SEQUENCE [LARGE SCALE GENOMIC DNA]</scope>
    <source>
        <strain evidence="3 4">LMG 24078</strain>
    </source>
</reference>
<keyword evidence="4" id="KW-1185">Reference proteome</keyword>
<proteinExistence type="predicted"/>
<dbReference type="InterPro" id="IPR036909">
    <property type="entry name" value="Cyt_c-like_dom_sf"/>
</dbReference>
<evidence type="ECO:0000256" key="1">
    <source>
        <dbReference type="SAM" id="Phobius"/>
    </source>
</evidence>
<feature type="transmembrane region" description="Helical" evidence="1">
    <location>
        <begin position="147"/>
        <end position="168"/>
    </location>
</feature>
<dbReference type="EMBL" id="JAAAWO010000003">
    <property type="protein sequence ID" value="NDW14954.1"/>
    <property type="molecule type" value="Genomic_DNA"/>
</dbReference>
<name>A0A6N9TCE7_9ALTE</name>
<organism evidence="3 4">
    <name type="scientific">Alteromonas genovensis</name>
    <dbReference type="NCBI Taxonomy" id="471225"/>
    <lineage>
        <taxon>Bacteria</taxon>
        <taxon>Pseudomonadati</taxon>
        <taxon>Pseudomonadota</taxon>
        <taxon>Gammaproteobacteria</taxon>
        <taxon>Alteromonadales</taxon>
        <taxon>Alteromonadaceae</taxon>
        <taxon>Alteromonas/Salinimonas group</taxon>
        <taxon>Alteromonas</taxon>
    </lineage>
</organism>
<keyword evidence="1" id="KW-1133">Transmembrane helix</keyword>
<gene>
    <name evidence="3" type="ORF">GTQ48_05340</name>
</gene>
<evidence type="ECO:0000259" key="2">
    <source>
        <dbReference type="Pfam" id="PF06181"/>
    </source>
</evidence>
<feature type="transmembrane region" description="Helical" evidence="1">
    <location>
        <begin position="88"/>
        <end position="108"/>
    </location>
</feature>
<keyword evidence="1" id="KW-0812">Transmembrane</keyword>
<accession>A0A6N9TCE7</accession>
<evidence type="ECO:0000313" key="3">
    <source>
        <dbReference type="EMBL" id="NDW14954.1"/>
    </source>
</evidence>
<feature type="transmembrane region" description="Helical" evidence="1">
    <location>
        <begin position="12"/>
        <end position="32"/>
    </location>
</feature>
<evidence type="ECO:0000313" key="4">
    <source>
        <dbReference type="Proteomes" id="UP000471381"/>
    </source>
</evidence>
<dbReference type="RefSeq" id="WP_163105514.1">
    <property type="nucleotide sequence ID" value="NZ_JAAAWO010000003.1"/>
</dbReference>
<dbReference type="InterPro" id="IPR010389">
    <property type="entry name" value="Urate_ox_N"/>
</dbReference>
<sequence length="437" mass="48625">MPWLDWFSLFVRWFHVIAGVAWIGASFYFIWLDNNLRAPAQWKVDKGIKGDLWAIHGGGFYEVAKYAYGPEQMPTTLHWFKWEAYTTWLSGFALLIIVYYFGASAYLIDPRVNAISPTVAIGLGLGLIFGGLALYELACRSRLANYPVAFGVCLVTLICVVTFFATQWFSGRGAYIHVGALIGTIMAGNVFLNIMPNQRKMVAAVAAKKDIDPQWGASAKLRSLHNNYFTLPLLFIMISNHYPMTYQHQHNYLVLIAIMIAAAWIRHFFNLRHKGQTKPSILITGTIAMLAITLWVSWPQAAAVNPAASSGSSPALSHESAAELKQTASMDTNGAVLNQAASNTGSDSLPTATAAISNEHIEGLINKHCVSCHSRNPTDDIFNVTPVGVILDTWQDIERYAPQIVRRTSVTKDMPFMNKTGMTEKERQDIARWFAQR</sequence>
<feature type="transmembrane region" description="Helical" evidence="1">
    <location>
        <begin position="114"/>
        <end position="135"/>
    </location>
</feature>
<dbReference type="Pfam" id="PF06181">
    <property type="entry name" value="Urate_ox_N"/>
    <property type="match status" value="1"/>
</dbReference>
<feature type="transmembrane region" description="Helical" evidence="1">
    <location>
        <begin position="174"/>
        <end position="192"/>
    </location>
</feature>
<feature type="transmembrane region" description="Helical" evidence="1">
    <location>
        <begin position="252"/>
        <end position="269"/>
    </location>
</feature>
<keyword evidence="1" id="KW-0472">Membrane</keyword>
<comment type="caution">
    <text evidence="3">The sequence shown here is derived from an EMBL/GenBank/DDBJ whole genome shotgun (WGS) entry which is preliminary data.</text>
</comment>
<dbReference type="Proteomes" id="UP000471381">
    <property type="component" value="Unassembled WGS sequence"/>
</dbReference>
<dbReference type="SUPFAM" id="SSF46626">
    <property type="entry name" value="Cytochrome c"/>
    <property type="match status" value="1"/>
</dbReference>
<dbReference type="AlphaFoldDB" id="A0A6N9TCE7"/>
<feature type="domain" description="Urate oxidase N-terminal" evidence="2">
    <location>
        <begin position="4"/>
        <end position="296"/>
    </location>
</feature>